<evidence type="ECO:0000313" key="2">
    <source>
        <dbReference type="Proteomes" id="UP000265520"/>
    </source>
</evidence>
<proteinExistence type="predicted"/>
<feature type="non-terminal residue" evidence="1">
    <location>
        <position position="1"/>
    </location>
</feature>
<dbReference type="Proteomes" id="UP000265520">
    <property type="component" value="Unassembled WGS sequence"/>
</dbReference>
<evidence type="ECO:0000313" key="1">
    <source>
        <dbReference type="EMBL" id="MCI63487.1"/>
    </source>
</evidence>
<dbReference type="EMBL" id="LXQA010638038">
    <property type="protein sequence ID" value="MCI63487.1"/>
    <property type="molecule type" value="Genomic_DNA"/>
</dbReference>
<dbReference type="AlphaFoldDB" id="A0A392TSQ5"/>
<name>A0A392TSQ5_9FABA</name>
<reference evidence="1 2" key="1">
    <citation type="journal article" date="2018" name="Front. Plant Sci.">
        <title>Red Clover (Trifolium pratense) and Zigzag Clover (T. medium) - A Picture of Genomic Similarities and Differences.</title>
        <authorList>
            <person name="Dluhosova J."/>
            <person name="Istvanek J."/>
            <person name="Nedelnik J."/>
            <person name="Repkova J."/>
        </authorList>
    </citation>
    <scope>NUCLEOTIDE SEQUENCE [LARGE SCALE GENOMIC DNA]</scope>
    <source>
        <strain evidence="2">cv. 10/8</strain>
        <tissue evidence="1">Leaf</tissue>
    </source>
</reference>
<protein>
    <submittedName>
        <fullName evidence="1">Uncharacterized protein</fullName>
    </submittedName>
</protein>
<sequence length="32" mass="3103">GGCFVSAAPVVSECLARNGFCLAVFVKGAAGT</sequence>
<organism evidence="1 2">
    <name type="scientific">Trifolium medium</name>
    <dbReference type="NCBI Taxonomy" id="97028"/>
    <lineage>
        <taxon>Eukaryota</taxon>
        <taxon>Viridiplantae</taxon>
        <taxon>Streptophyta</taxon>
        <taxon>Embryophyta</taxon>
        <taxon>Tracheophyta</taxon>
        <taxon>Spermatophyta</taxon>
        <taxon>Magnoliopsida</taxon>
        <taxon>eudicotyledons</taxon>
        <taxon>Gunneridae</taxon>
        <taxon>Pentapetalae</taxon>
        <taxon>rosids</taxon>
        <taxon>fabids</taxon>
        <taxon>Fabales</taxon>
        <taxon>Fabaceae</taxon>
        <taxon>Papilionoideae</taxon>
        <taxon>50 kb inversion clade</taxon>
        <taxon>NPAAA clade</taxon>
        <taxon>Hologalegina</taxon>
        <taxon>IRL clade</taxon>
        <taxon>Trifolieae</taxon>
        <taxon>Trifolium</taxon>
    </lineage>
</organism>
<keyword evidence="2" id="KW-1185">Reference proteome</keyword>
<comment type="caution">
    <text evidence="1">The sequence shown here is derived from an EMBL/GenBank/DDBJ whole genome shotgun (WGS) entry which is preliminary data.</text>
</comment>
<accession>A0A392TSQ5</accession>